<proteinExistence type="predicted"/>
<dbReference type="AlphaFoldDB" id="A0A6S7E2G0"/>
<gene>
    <name evidence="1" type="ORF">LMG1861_03909</name>
</gene>
<organism evidence="1 2">
    <name type="scientific">Achromobacter piechaudii</name>
    <dbReference type="NCBI Taxonomy" id="72556"/>
    <lineage>
        <taxon>Bacteria</taxon>
        <taxon>Pseudomonadati</taxon>
        <taxon>Pseudomonadota</taxon>
        <taxon>Betaproteobacteria</taxon>
        <taxon>Burkholderiales</taxon>
        <taxon>Alcaligenaceae</taxon>
        <taxon>Achromobacter</taxon>
    </lineage>
</organism>
<dbReference type="Proteomes" id="UP000494105">
    <property type="component" value="Unassembled WGS sequence"/>
</dbReference>
<evidence type="ECO:0000313" key="2">
    <source>
        <dbReference type="Proteomes" id="UP000494105"/>
    </source>
</evidence>
<name>A0A6S7E2G0_9BURK</name>
<dbReference type="EMBL" id="CADILD010000002">
    <property type="protein sequence ID" value="CAB3893056.1"/>
    <property type="molecule type" value="Genomic_DNA"/>
</dbReference>
<evidence type="ECO:0000313" key="1">
    <source>
        <dbReference type="EMBL" id="CAB3893056.1"/>
    </source>
</evidence>
<accession>A0A6S7E2G0</accession>
<dbReference type="RefSeq" id="WP_175129268.1">
    <property type="nucleotide sequence ID" value="NZ_CADILD010000002.1"/>
</dbReference>
<reference evidence="1 2" key="1">
    <citation type="submission" date="2020-04" db="EMBL/GenBank/DDBJ databases">
        <authorList>
            <person name="De Canck E."/>
        </authorList>
    </citation>
    <scope>NUCLEOTIDE SEQUENCE [LARGE SCALE GENOMIC DNA]</scope>
    <source>
        <strain evidence="1 2">LMG 1861</strain>
    </source>
</reference>
<protein>
    <submittedName>
        <fullName evidence="1">Uncharacterized protein</fullName>
    </submittedName>
</protein>
<sequence length="210" mass="22529">MVAESDWTVFPGKGLGQLKFGMSSAQVDALSGTYGAVTGRGNDSIPDDLLRDTLEKFGGAMSDEEKQAFISVYTQSGPCADSVTETRGNPGLILGYRAERLAEIMPAQNQRPLFLDGKDILSLGAREALALLERLNGGPGRYAATEAAFDNLAMSVEGFCIADPITGVRMLDEADARFAGRTMTLRAEPYLPEGEMDRFVIHSVLKTAIS</sequence>